<evidence type="ECO:0000313" key="2">
    <source>
        <dbReference type="EMBL" id="AFZ49216.1"/>
    </source>
</evidence>
<organism evidence="2 3">
    <name type="scientific">Dactylococcopsis salina (strain PCC 8305)</name>
    <name type="common">Myxobactron salinum</name>
    <dbReference type="NCBI Taxonomy" id="13035"/>
    <lineage>
        <taxon>Bacteria</taxon>
        <taxon>Bacillati</taxon>
        <taxon>Cyanobacteriota</taxon>
        <taxon>Cyanophyceae</taxon>
        <taxon>Nodosilineales</taxon>
        <taxon>Cymatolegaceae</taxon>
        <taxon>Dactylococcopsis</taxon>
    </lineage>
</organism>
<dbReference type="STRING" id="13035.Dacsa_0428"/>
<dbReference type="eggNOG" id="COG1434">
    <property type="taxonomic scope" value="Bacteria"/>
</dbReference>
<name>K9YQM7_DACS8</name>
<keyword evidence="3" id="KW-1185">Reference proteome</keyword>
<dbReference type="KEGG" id="dsl:Dacsa_0428"/>
<reference evidence="2" key="1">
    <citation type="submission" date="2012-04" db="EMBL/GenBank/DDBJ databases">
        <title>Finished genome of Dactylococcopsis salina PCC 8305.</title>
        <authorList>
            <consortium name="US DOE Joint Genome Institute"/>
            <person name="Gugger M."/>
            <person name="Coursin T."/>
            <person name="Rippka R."/>
            <person name="Tandeau De Marsac N."/>
            <person name="Huntemann M."/>
            <person name="Wei C.-L."/>
            <person name="Han J."/>
            <person name="Detter J.C."/>
            <person name="Han C."/>
            <person name="Tapia R."/>
            <person name="Daligault H."/>
            <person name="Chen A."/>
            <person name="Krypides N."/>
            <person name="Mavromatis K."/>
            <person name="Markowitz V."/>
            <person name="Szeto E."/>
            <person name="Ivanova N."/>
            <person name="Ovchinnikova G."/>
            <person name="Pagani I."/>
            <person name="Pati A."/>
            <person name="Goodwin L."/>
            <person name="Peters L."/>
            <person name="Pitluck S."/>
            <person name="Woyke T."/>
            <person name="Kerfeld C."/>
        </authorList>
    </citation>
    <scope>NUCLEOTIDE SEQUENCE [LARGE SCALE GENOMIC DNA]</scope>
    <source>
        <strain evidence="2">PCC 8305</strain>
    </source>
</reference>
<evidence type="ECO:0000313" key="3">
    <source>
        <dbReference type="Proteomes" id="UP000010482"/>
    </source>
</evidence>
<dbReference type="AlphaFoldDB" id="K9YQM7"/>
<dbReference type="OrthoDB" id="9782395at2"/>
<sequence length="192" mass="21938">MGKKKRRKLWLGIILILALVGWGEYKQLRSWLVRPDAVLVLGGAEEREHYAAKLAKQHPDLPIWVSSGSPEWYARQIFQKEGIARDRVRLDYRAQDTVTNFTTLVDDLKAQKIDSVYLVTSENHLLRARVVGEIVFGSRGIILKPAPVPTKSPPEPWQKSLRDGARAMLWLTTGHTGRELKDSDQFQLLKKM</sequence>
<dbReference type="EMBL" id="CP003944">
    <property type="protein sequence ID" value="AFZ49216.1"/>
    <property type="molecule type" value="Genomic_DNA"/>
</dbReference>
<dbReference type="Proteomes" id="UP000010482">
    <property type="component" value="Chromosome"/>
</dbReference>
<dbReference type="InterPro" id="IPR014729">
    <property type="entry name" value="Rossmann-like_a/b/a_fold"/>
</dbReference>
<evidence type="ECO:0000259" key="1">
    <source>
        <dbReference type="Pfam" id="PF02698"/>
    </source>
</evidence>
<protein>
    <recommendedName>
        <fullName evidence="1">DUF218 domain-containing protein</fullName>
    </recommendedName>
</protein>
<dbReference type="RefSeq" id="WP_015228229.1">
    <property type="nucleotide sequence ID" value="NC_019780.1"/>
</dbReference>
<dbReference type="HOGENOM" id="CLU_103370_0_0_3"/>
<dbReference type="InterPro" id="IPR003848">
    <property type="entry name" value="DUF218"/>
</dbReference>
<dbReference type="CDD" id="cd06259">
    <property type="entry name" value="YdcF-like"/>
    <property type="match status" value="1"/>
</dbReference>
<dbReference type="Pfam" id="PF02698">
    <property type="entry name" value="DUF218"/>
    <property type="match status" value="1"/>
</dbReference>
<gene>
    <name evidence="2" type="ORF">Dacsa_0428</name>
</gene>
<proteinExistence type="predicted"/>
<dbReference type="Gene3D" id="3.40.50.620">
    <property type="entry name" value="HUPs"/>
    <property type="match status" value="1"/>
</dbReference>
<feature type="domain" description="DUF218" evidence="1">
    <location>
        <begin position="36"/>
        <end position="156"/>
    </location>
</feature>
<accession>K9YQM7</accession>